<dbReference type="PANTHER" id="PTHR31069:SF32">
    <property type="entry name" value="ARGININE METABOLISM REGULATION PROTEIN II"/>
    <property type="match status" value="1"/>
</dbReference>
<dbReference type="PROSITE" id="PS50048">
    <property type="entry name" value="ZN2_CY6_FUNGAL_2"/>
    <property type="match status" value="1"/>
</dbReference>
<sequence>MEVLPPTYQGQSWQQQAQVHPQQHQYPHHSGVEAQNQRLGNDMNASSVVVPAPAPVPMHMHGRYSSRWAHGRIAQPFNLPASPQASAPIASPVKKAEQLDRGHSRFQQLLQQKIAAEQHLESSTPMTASASQMPLQMAASFAKMDAVDTVFHKQFASRHYVGPDGQAMATVVKQEPDLPYTSQPPQQSNPYLYNDVSIGAQASIPVGVSGMYGGSQFARSSQPPSQRNFFIGNYINPPPPPPVKSSKGRSMTRLQQSTETRTEWSSSTQIKIEDSSYEQAREPILPSSMAQQSVQMPAQGVYYSTGGEIPTLNGLTGNGEGWANGDGGAGDIGGNGSGGGDDGGMGQDGSGSGSGGSGNGDDGDSKGRGNGTGGKGKKLALACHFCRRRKLKCDGRKPLCETCAKRGEVCTWDETVRRRGPGKATKERREKAAREALAAGLTNANSIGARSSSSGAGPSSLSIPLGDPSQGVGASTGVDIPQALDPHLGLEEGHHVHHHHHHPGQEHDPHDHVEHHDLDQQGEHQPHHAQGHEHDTLQHQLDLDIDPTLIALSAVMPETLAELEKVRENHERAQAQSHAHAHEYGHEHHTHGGQGNGHEDLNGDEQQERDTRAALAHLQAHSEFPSHDAELVHDESENQQLPVIEHTHAIQPLAEPVPASTNDVSPEGEDVDEFHGIPDIPKTGILTSEMSSAAVPEEGSTKEGFVTGQKRSAEVDVQEGNGDVKRFKVEDRSELVDIGEDAGSLEHIGGEEQGH</sequence>
<dbReference type="AlphaFoldDB" id="A0A854QPH9"/>
<feature type="region of interest" description="Disordered" evidence="5">
    <location>
        <begin position="444"/>
        <end position="514"/>
    </location>
</feature>
<protein>
    <recommendedName>
        <fullName evidence="6">Zn(2)-C6 fungal-type domain-containing protein</fullName>
    </recommendedName>
</protein>
<feature type="region of interest" description="Disordered" evidence="5">
    <location>
        <begin position="656"/>
        <end position="678"/>
    </location>
</feature>
<evidence type="ECO:0000256" key="5">
    <source>
        <dbReference type="SAM" id="MobiDB-lite"/>
    </source>
</evidence>
<dbReference type="InterPro" id="IPR001138">
    <property type="entry name" value="Zn2Cys6_DnaBD"/>
</dbReference>
<feature type="compositionally biased region" description="Gly residues" evidence="5">
    <location>
        <begin position="316"/>
        <end position="360"/>
    </location>
</feature>
<feature type="compositionally biased region" description="Basic and acidic residues" evidence="5">
    <location>
        <begin position="722"/>
        <end position="735"/>
    </location>
</feature>
<dbReference type="EMBL" id="AMKT01000024">
    <property type="protein sequence ID" value="OXG26643.1"/>
    <property type="molecule type" value="Genomic_DNA"/>
</dbReference>
<feature type="compositionally biased region" description="Basic and acidic residues" evidence="5">
    <location>
        <begin position="597"/>
        <end position="609"/>
    </location>
</feature>
<dbReference type="GO" id="GO:0008270">
    <property type="term" value="F:zinc ion binding"/>
    <property type="evidence" value="ECO:0007669"/>
    <property type="project" value="InterPro"/>
</dbReference>
<keyword evidence="1" id="KW-0805">Transcription regulation</keyword>
<feature type="compositionally biased region" description="Basic and acidic residues" evidence="5">
    <location>
        <begin position="503"/>
        <end position="514"/>
    </location>
</feature>
<dbReference type="SUPFAM" id="SSF57701">
    <property type="entry name" value="Zn2/Cys6 DNA-binding domain"/>
    <property type="match status" value="1"/>
</dbReference>
<dbReference type="CDD" id="cd00067">
    <property type="entry name" value="GAL4"/>
    <property type="match status" value="1"/>
</dbReference>
<feature type="region of interest" description="Disordered" evidence="5">
    <location>
        <begin position="314"/>
        <end position="376"/>
    </location>
</feature>
<feature type="compositionally biased region" description="Low complexity" evidence="5">
    <location>
        <begin position="444"/>
        <end position="466"/>
    </location>
</feature>
<dbReference type="SMART" id="SM00066">
    <property type="entry name" value="GAL4"/>
    <property type="match status" value="1"/>
</dbReference>
<keyword evidence="4" id="KW-0539">Nucleus</keyword>
<dbReference type="PANTHER" id="PTHR31069">
    <property type="entry name" value="OLEATE-ACTIVATED TRANSCRIPTION FACTOR 1-RELATED"/>
    <property type="match status" value="1"/>
</dbReference>
<keyword evidence="2" id="KW-0238">DNA-binding</keyword>
<evidence type="ECO:0000313" key="8">
    <source>
        <dbReference type="Proteomes" id="UP000199727"/>
    </source>
</evidence>
<keyword evidence="3" id="KW-0804">Transcription</keyword>
<dbReference type="Pfam" id="PF00172">
    <property type="entry name" value="Zn_clus"/>
    <property type="match status" value="1"/>
</dbReference>
<feature type="region of interest" description="Disordered" evidence="5">
    <location>
        <begin position="696"/>
        <end position="755"/>
    </location>
</feature>
<dbReference type="PROSITE" id="PS00463">
    <property type="entry name" value="ZN2_CY6_FUNGAL_1"/>
    <property type="match status" value="1"/>
</dbReference>
<comment type="caution">
    <text evidence="7">The sequence shown here is derived from an EMBL/GenBank/DDBJ whole genome shotgun (WGS) entry which is preliminary data.</text>
</comment>
<organism evidence="7 8">
    <name type="scientific">Cryptococcus neoformans Tu259-1</name>
    <dbReference type="NCBI Taxonomy" id="1230072"/>
    <lineage>
        <taxon>Eukaryota</taxon>
        <taxon>Fungi</taxon>
        <taxon>Dikarya</taxon>
        <taxon>Basidiomycota</taxon>
        <taxon>Agaricomycotina</taxon>
        <taxon>Tremellomycetes</taxon>
        <taxon>Tremellales</taxon>
        <taxon>Cryptococcaceae</taxon>
        <taxon>Cryptococcus</taxon>
        <taxon>Cryptococcus neoformans species complex</taxon>
    </lineage>
</organism>
<evidence type="ECO:0000313" key="7">
    <source>
        <dbReference type="EMBL" id="OXG26643.1"/>
    </source>
</evidence>
<dbReference type="OrthoDB" id="39175at2759"/>
<feature type="region of interest" description="Disordered" evidence="5">
    <location>
        <begin position="569"/>
        <end position="609"/>
    </location>
</feature>
<feature type="compositionally biased region" description="Low complexity" evidence="5">
    <location>
        <begin position="11"/>
        <end position="29"/>
    </location>
</feature>
<feature type="region of interest" description="Disordered" evidence="5">
    <location>
        <begin position="236"/>
        <end position="280"/>
    </location>
</feature>
<reference evidence="7 8" key="1">
    <citation type="submission" date="2017-06" db="EMBL/GenBank/DDBJ databases">
        <title>Global population genomics of the pathogenic fungus Cryptococcus neoformans var. grubii.</title>
        <authorList>
            <person name="Cuomo C."/>
            <person name="Litvintseva A."/>
            <person name="Chen Y."/>
            <person name="Young S."/>
            <person name="Zeng Q."/>
            <person name="Chapman S."/>
            <person name="Gujja S."/>
            <person name="Saif S."/>
            <person name="Birren B."/>
        </authorList>
    </citation>
    <scope>NUCLEOTIDE SEQUENCE [LARGE SCALE GENOMIC DNA]</scope>
    <source>
        <strain evidence="7 8">Tu259-1</strain>
    </source>
</reference>
<dbReference type="Proteomes" id="UP000199727">
    <property type="component" value="Unassembled WGS sequence"/>
</dbReference>
<evidence type="ECO:0000256" key="1">
    <source>
        <dbReference type="ARBA" id="ARBA00023015"/>
    </source>
</evidence>
<dbReference type="Gene3D" id="4.10.240.10">
    <property type="entry name" value="Zn(2)-C6 fungal-type DNA-binding domain"/>
    <property type="match status" value="1"/>
</dbReference>
<dbReference type="InterPro" id="IPR050675">
    <property type="entry name" value="OAF3"/>
</dbReference>
<feature type="domain" description="Zn(2)-C6 fungal-type" evidence="6">
    <location>
        <begin position="382"/>
        <end position="412"/>
    </location>
</feature>
<dbReference type="GO" id="GO:0003677">
    <property type="term" value="F:DNA binding"/>
    <property type="evidence" value="ECO:0007669"/>
    <property type="project" value="UniProtKB-KW"/>
</dbReference>
<dbReference type="InterPro" id="IPR036864">
    <property type="entry name" value="Zn2-C6_fun-type_DNA-bd_sf"/>
</dbReference>
<accession>A0A854QPH9</accession>
<feature type="region of interest" description="Disordered" evidence="5">
    <location>
        <begin position="1"/>
        <end position="30"/>
    </location>
</feature>
<name>A0A854QPH9_CRYNE</name>
<evidence type="ECO:0000256" key="3">
    <source>
        <dbReference type="ARBA" id="ARBA00023163"/>
    </source>
</evidence>
<evidence type="ECO:0000256" key="4">
    <source>
        <dbReference type="ARBA" id="ARBA00023242"/>
    </source>
</evidence>
<proteinExistence type="predicted"/>
<evidence type="ECO:0000259" key="6">
    <source>
        <dbReference type="PROSITE" id="PS50048"/>
    </source>
</evidence>
<evidence type="ECO:0000256" key="2">
    <source>
        <dbReference type="ARBA" id="ARBA00023125"/>
    </source>
</evidence>
<gene>
    <name evidence="7" type="ORF">C361_01404</name>
</gene>
<dbReference type="GO" id="GO:0000981">
    <property type="term" value="F:DNA-binding transcription factor activity, RNA polymerase II-specific"/>
    <property type="evidence" value="ECO:0007669"/>
    <property type="project" value="InterPro"/>
</dbReference>
<feature type="compositionally biased region" description="Low complexity" evidence="5">
    <location>
        <begin position="255"/>
        <end position="269"/>
    </location>
</feature>